<protein>
    <submittedName>
        <fullName evidence="4">Glycosyltransferase</fullName>
        <ecNumber evidence="4">2.4.-.-</ecNumber>
    </submittedName>
</protein>
<dbReference type="CDD" id="cd03789">
    <property type="entry name" value="GT9_LPS_heptosyltransferase"/>
    <property type="match status" value="1"/>
</dbReference>
<evidence type="ECO:0000313" key="4">
    <source>
        <dbReference type="EMBL" id="WED67361.1"/>
    </source>
</evidence>
<evidence type="ECO:0000256" key="2">
    <source>
        <dbReference type="ARBA" id="ARBA00022679"/>
    </source>
</evidence>
<organism evidence="4 5">
    <name type="scientific">Synoicihabitans lomoniglobus</name>
    <dbReference type="NCBI Taxonomy" id="2909285"/>
    <lineage>
        <taxon>Bacteria</taxon>
        <taxon>Pseudomonadati</taxon>
        <taxon>Verrucomicrobiota</taxon>
        <taxon>Opitutia</taxon>
        <taxon>Opitutales</taxon>
        <taxon>Opitutaceae</taxon>
        <taxon>Synoicihabitans</taxon>
    </lineage>
</organism>
<dbReference type="PANTHER" id="PTHR30160">
    <property type="entry name" value="TETRAACYLDISACCHARIDE 4'-KINASE-RELATED"/>
    <property type="match status" value="1"/>
</dbReference>
<name>A0AAF0CSU8_9BACT</name>
<dbReference type="Gene3D" id="3.40.50.2000">
    <property type="entry name" value="Glycogen Phosphorylase B"/>
    <property type="match status" value="6"/>
</dbReference>
<dbReference type="EMBL" id="CP119075">
    <property type="protein sequence ID" value="WED67361.1"/>
    <property type="molecule type" value="Genomic_DNA"/>
</dbReference>
<dbReference type="InterPro" id="IPR001296">
    <property type="entry name" value="Glyco_trans_1"/>
</dbReference>
<evidence type="ECO:0000313" key="5">
    <source>
        <dbReference type="Proteomes" id="UP001218638"/>
    </source>
</evidence>
<gene>
    <name evidence="4" type="ORF">PXH66_10925</name>
</gene>
<dbReference type="SUPFAM" id="SSF53756">
    <property type="entry name" value="UDP-Glycosyltransferase/glycogen phosphorylase"/>
    <property type="match status" value="3"/>
</dbReference>
<dbReference type="GO" id="GO:0008713">
    <property type="term" value="F:ADP-heptose-lipopolysaccharide heptosyltransferase activity"/>
    <property type="evidence" value="ECO:0007669"/>
    <property type="project" value="TreeGrafter"/>
</dbReference>
<evidence type="ECO:0000256" key="1">
    <source>
        <dbReference type="ARBA" id="ARBA00022676"/>
    </source>
</evidence>
<sequence>MSGSKTDRKIAIVTPWFGRELKGGAELQSWNLALRFAGRGYEVEVITTCCSSFQNDWSTNDLPAGRTTEPEGFSVLRFPVKPRDRAAFDRVCGYLLSLDPASLTPGVSPLSEEDESVFEEHLIRCPSLLEYLGKEGWRYRAFIFLPYLYGPILKGLPIVASRAWLQPCLHDEAYAYLRCVQRIFFEAKHILWNSAGEEALGLRLYGPAIKPKSAVVGEGVEPISPLPSGPDIERLNELTPFVLVLGRKDRGKGTYLVAEAFKAHRSNGHSSLNMVIAGPGSDNFSDPSSGIFDLGLVSEDVRAWLLRKTIALLQPSPNESFSRVIFEAWFVSKPVVARRSCLATAEAVKSSRGGWLAENRDEWIEMLEQLELMDGADLAAAGQQGSDYAAHLATWENVMDRYDELLAPATNMEAQEIEINLTIYALEPQRIILIAGLREVASWEISTDQPKEVDGLRATIFEHDRILYLETNRSSRRTAPDPRNRGFCLTRFEARNEQGSDLRVRLSKGWNRSEDGNGSYPRWSTGSAEITINSPTVKGQGQIHQVLPNLGYGDAIGNHSMWIREQLQMLGYDSEIFARHIAPEVIDEAHHLTGPGALPKTAALLYHHSIGTEITPWVCNHPAARGLIYHNITPAEFFRHYRPELVKICRDGRRDLRHLAPFFRVNVGDSAHNASELEENGFDAPGVLPLCIDPQHWSFPPDDRIMAELHGKGSNILFVGRIVPNKRHEDLIVGFFHLRLRDPNARLYLVGTADVASFYQDCLSELVRGLQLEDSVQFVGRVNEAQLNAYYRCASLFWCASEHEGFCVPLIEAMWFDVPVLSYASTAIPETLAGSGCLYHSKADPNVAADLAFKLLHDSDYRESILSGQRTRREAFLPARVRPILENIAANLQSLQGEAPPPPMDIGTPRTIAVVKLDHIGDLVLATPVFAALKSRFPNAEITAVVAPSSAPILEANPNVRHIVTYNAPWMWRNPPAGRKLAHLLDANAAGQRMLLETKFDLVVNLRSDHGNVPFAASIPHRILLSYTNDTSYGFFITHPLTRTKAMHATEQHRQLLAAVGVTDWSDPELFPSPAHHSAVEKTHSFEPGTIALFPGAGVPLKKWPIAKFTKLAHLLVEQGLPVVVIGARDELEDAEKISAVPGVVNLCGKFSLLETASALACCSALVSNDSAPVHIAAAMGTPVICITRPLVRDEFSPVGIQHLTCCANLCYNPCDGFDPTKRSIAVEQCQCIEDITVEDVLRKVRSINALSFCSSSLPAESSAPAVTP</sequence>
<dbReference type="EC" id="2.4.-.-" evidence="4"/>
<keyword evidence="1 4" id="KW-0328">Glycosyltransferase</keyword>
<dbReference type="Pfam" id="PF01075">
    <property type="entry name" value="Glyco_transf_9"/>
    <property type="match status" value="1"/>
</dbReference>
<dbReference type="CDD" id="cd03801">
    <property type="entry name" value="GT4_PimA-like"/>
    <property type="match status" value="2"/>
</dbReference>
<dbReference type="Pfam" id="PF13692">
    <property type="entry name" value="Glyco_trans_1_4"/>
    <property type="match status" value="1"/>
</dbReference>
<accession>A0AAF0CSU8</accession>
<proteinExistence type="predicted"/>
<dbReference type="InterPro" id="IPR051199">
    <property type="entry name" value="LPS_LOS_Heptosyltrfase"/>
</dbReference>
<feature type="domain" description="Glycosyl transferase family 1" evidence="3">
    <location>
        <begin position="713"/>
        <end position="865"/>
    </location>
</feature>
<reference evidence="4" key="1">
    <citation type="submission" date="2023-03" db="EMBL/GenBank/DDBJ databases">
        <title>Lomoglobus Profundus gen. nov., sp. nov., a novel member of the phylum Verrucomicrobia, isolated from deep-marine sediment of South China Sea.</title>
        <authorList>
            <person name="Ahmad T."/>
            <person name="Ishaq S.E."/>
            <person name="Wang F."/>
        </authorList>
    </citation>
    <scope>NUCLEOTIDE SEQUENCE</scope>
    <source>
        <strain evidence="4">LMO-M01</strain>
    </source>
</reference>
<dbReference type="AlphaFoldDB" id="A0AAF0CSU8"/>
<keyword evidence="5" id="KW-1185">Reference proteome</keyword>
<dbReference type="Proteomes" id="UP001218638">
    <property type="component" value="Chromosome"/>
</dbReference>
<dbReference type="Pfam" id="PF00534">
    <property type="entry name" value="Glycos_transf_1"/>
    <property type="match status" value="1"/>
</dbReference>
<evidence type="ECO:0000259" key="3">
    <source>
        <dbReference type="Pfam" id="PF00534"/>
    </source>
</evidence>
<dbReference type="GO" id="GO:0009244">
    <property type="term" value="P:lipopolysaccharide core region biosynthetic process"/>
    <property type="evidence" value="ECO:0007669"/>
    <property type="project" value="TreeGrafter"/>
</dbReference>
<dbReference type="KEGG" id="slom:PXH66_10925"/>
<dbReference type="GO" id="GO:0005829">
    <property type="term" value="C:cytosol"/>
    <property type="evidence" value="ECO:0007669"/>
    <property type="project" value="TreeGrafter"/>
</dbReference>
<keyword evidence="2 4" id="KW-0808">Transferase</keyword>
<dbReference type="InterPro" id="IPR002201">
    <property type="entry name" value="Glyco_trans_9"/>
</dbReference>
<dbReference type="RefSeq" id="WP_330931514.1">
    <property type="nucleotide sequence ID" value="NZ_CP119075.1"/>
</dbReference>